<evidence type="ECO:0000256" key="10">
    <source>
        <dbReference type="ARBA" id="ARBA00022837"/>
    </source>
</evidence>
<feature type="disulfide bond" evidence="19">
    <location>
        <begin position="123"/>
        <end position="316"/>
    </location>
</feature>
<dbReference type="Gene3D" id="1.10.420.10">
    <property type="entry name" value="Peroxidase, domain 2"/>
    <property type="match status" value="1"/>
</dbReference>
<evidence type="ECO:0000256" key="11">
    <source>
        <dbReference type="ARBA" id="ARBA00023002"/>
    </source>
</evidence>
<comment type="subcellular location">
    <subcellularLocation>
        <location evidence="3 20">Secreted</location>
    </subcellularLocation>
</comment>
<gene>
    <name evidence="22" type="ORF">Nepgr_009137</name>
</gene>
<dbReference type="PROSITE" id="PS51257">
    <property type="entry name" value="PROKAR_LIPOPROTEIN"/>
    <property type="match status" value="1"/>
</dbReference>
<feature type="signal peptide" evidence="20">
    <location>
        <begin position="1"/>
        <end position="23"/>
    </location>
</feature>
<evidence type="ECO:0000256" key="7">
    <source>
        <dbReference type="ARBA" id="ARBA00022617"/>
    </source>
</evidence>
<organism evidence="22 23">
    <name type="scientific">Nepenthes gracilis</name>
    <name type="common">Slender pitcher plant</name>
    <dbReference type="NCBI Taxonomy" id="150966"/>
    <lineage>
        <taxon>Eukaryota</taxon>
        <taxon>Viridiplantae</taxon>
        <taxon>Streptophyta</taxon>
        <taxon>Embryophyta</taxon>
        <taxon>Tracheophyta</taxon>
        <taxon>Spermatophyta</taxon>
        <taxon>Magnoliopsida</taxon>
        <taxon>eudicotyledons</taxon>
        <taxon>Gunneridae</taxon>
        <taxon>Pentapetalae</taxon>
        <taxon>Caryophyllales</taxon>
        <taxon>Nepenthaceae</taxon>
        <taxon>Nepenthes</taxon>
    </lineage>
</organism>
<evidence type="ECO:0000256" key="3">
    <source>
        <dbReference type="ARBA" id="ARBA00004613"/>
    </source>
</evidence>
<dbReference type="PROSITE" id="PS00435">
    <property type="entry name" value="PEROXIDASE_1"/>
    <property type="match status" value="1"/>
</dbReference>
<dbReference type="Gene3D" id="1.10.520.10">
    <property type="match status" value="1"/>
</dbReference>
<dbReference type="EC" id="1.11.1.7" evidence="5 20"/>
<feature type="binding site" description="axial binding residue" evidence="17">
    <location>
        <position position="195"/>
    </location>
    <ligand>
        <name>heme b</name>
        <dbReference type="ChEBI" id="CHEBI:60344"/>
    </ligand>
    <ligandPart>
        <name>Fe</name>
        <dbReference type="ChEBI" id="CHEBI:18248"/>
    </ligandPart>
</feature>
<evidence type="ECO:0000256" key="6">
    <source>
        <dbReference type="ARBA" id="ARBA00022559"/>
    </source>
</evidence>
<comment type="caution">
    <text evidence="22">The sequence shown here is derived from an EMBL/GenBank/DDBJ whole genome shotgun (WGS) entry which is preliminary data.</text>
</comment>
<evidence type="ECO:0000256" key="17">
    <source>
        <dbReference type="PIRSR" id="PIRSR600823-3"/>
    </source>
</evidence>
<dbReference type="PROSITE" id="PS50873">
    <property type="entry name" value="PEROXIDASE_4"/>
    <property type="match status" value="1"/>
</dbReference>
<feature type="domain" description="Plant heme peroxidase family profile" evidence="21">
    <location>
        <begin position="27"/>
        <end position="320"/>
    </location>
</feature>
<evidence type="ECO:0000256" key="15">
    <source>
        <dbReference type="PIRSR" id="PIRSR600823-1"/>
    </source>
</evidence>
<feature type="binding site" evidence="17">
    <location>
        <position position="74"/>
    </location>
    <ligand>
        <name>Ca(2+)</name>
        <dbReference type="ChEBI" id="CHEBI:29108"/>
        <label>1</label>
    </ligand>
</feature>
<feature type="disulfide bond" evidence="19">
    <location>
        <begin position="37"/>
        <end position="117"/>
    </location>
</feature>
<dbReference type="InterPro" id="IPR000823">
    <property type="entry name" value="Peroxidase_pln"/>
</dbReference>
<dbReference type="FunFam" id="1.10.520.10:FF:000009">
    <property type="entry name" value="Peroxidase"/>
    <property type="match status" value="1"/>
</dbReference>
<reference evidence="22" key="1">
    <citation type="submission" date="2023-05" db="EMBL/GenBank/DDBJ databases">
        <title>Nepenthes gracilis genome sequencing.</title>
        <authorList>
            <person name="Fukushima K."/>
        </authorList>
    </citation>
    <scope>NUCLEOTIDE SEQUENCE</scope>
    <source>
        <strain evidence="22">SING2019-196</strain>
    </source>
</reference>
<dbReference type="PRINTS" id="PR00458">
    <property type="entry name" value="PEROXIDASE"/>
</dbReference>
<feature type="binding site" evidence="17">
    <location>
        <position position="72"/>
    </location>
    <ligand>
        <name>Ca(2+)</name>
        <dbReference type="ChEBI" id="CHEBI:29108"/>
        <label>1</label>
    </ligand>
</feature>
<evidence type="ECO:0000256" key="13">
    <source>
        <dbReference type="ARBA" id="ARBA00023157"/>
    </source>
</evidence>
<feature type="binding site" evidence="17">
    <location>
        <position position="248"/>
    </location>
    <ligand>
        <name>Ca(2+)</name>
        <dbReference type="ChEBI" id="CHEBI:29108"/>
        <label>2</label>
    </ligand>
</feature>
<dbReference type="AlphaFoldDB" id="A0AAD3SA86"/>
<evidence type="ECO:0000313" key="22">
    <source>
        <dbReference type="EMBL" id="GMH07297.1"/>
    </source>
</evidence>
<feature type="binding site" evidence="17">
    <location>
        <position position="90"/>
    </location>
    <ligand>
        <name>Ca(2+)</name>
        <dbReference type="ChEBI" id="CHEBI:29108"/>
        <label>1</label>
    </ligand>
</feature>
<keyword evidence="6 20" id="KW-0575">Peroxidase</keyword>
<dbReference type="CDD" id="cd00693">
    <property type="entry name" value="secretory_peroxidase"/>
    <property type="match status" value="1"/>
</dbReference>
<keyword evidence="11 20" id="KW-0560">Oxidoreductase</keyword>
<dbReference type="GO" id="GO:0020037">
    <property type="term" value="F:heme binding"/>
    <property type="evidence" value="ECO:0007669"/>
    <property type="project" value="UniProtKB-UniRule"/>
</dbReference>
<accession>A0AAD3SA86</accession>
<dbReference type="SUPFAM" id="SSF48113">
    <property type="entry name" value="Heme-dependent peroxidases"/>
    <property type="match status" value="1"/>
</dbReference>
<keyword evidence="20" id="KW-0964">Secreted</keyword>
<feature type="binding site" evidence="17">
    <location>
        <position position="78"/>
    </location>
    <ligand>
        <name>Ca(2+)</name>
        <dbReference type="ChEBI" id="CHEBI:29108"/>
        <label>1</label>
    </ligand>
</feature>
<dbReference type="FunFam" id="1.10.420.10:FF:000006">
    <property type="entry name" value="Peroxidase"/>
    <property type="match status" value="1"/>
</dbReference>
<dbReference type="PANTHER" id="PTHR31388:SF5">
    <property type="entry name" value="PEROXIDASE"/>
    <property type="match status" value="1"/>
</dbReference>
<evidence type="ECO:0000256" key="1">
    <source>
        <dbReference type="ARBA" id="ARBA00000189"/>
    </source>
</evidence>
<sequence>MASRDQLIFVVFSLASLIFSCSTIDAQLSPLFYARTCPNLQAIVRETMIQAVRSEPRMGASILRLFFHDCFVNGCDGSILLDDKPGFIGEKSALPNARSVRGFEVIDAVKSNVEAVCKATVSCADILALAAQDGVVLLGGPSWVVRLGRRDSTTASLTAANTNLPPPFANLDVLKSMFANKGLTARDMTALSGAHTIGFGRCVNFRAHIYNDTNIDPNFAALRQATCPASGGDNNLSPIDPSTPILFDNSYYQNLLRHRGLFHSDQELFNGGSQDALVAAYSFSRLLFYGDFVAAMIKMGDISPLTGTAGQIRLNCRVVDS</sequence>
<comment type="similarity">
    <text evidence="20">Belongs to the peroxidase family. Classical plant (class III) peroxidase subfamily.</text>
</comment>
<dbReference type="GO" id="GO:0005576">
    <property type="term" value="C:extracellular region"/>
    <property type="evidence" value="ECO:0007669"/>
    <property type="project" value="UniProtKB-SubCell"/>
</dbReference>
<keyword evidence="7 20" id="KW-0349">Heme</keyword>
<feature type="active site" description="Proton acceptor" evidence="15">
    <location>
        <position position="68"/>
    </location>
</feature>
<keyword evidence="23" id="KW-1185">Reference proteome</keyword>
<evidence type="ECO:0000256" key="14">
    <source>
        <dbReference type="ARBA" id="ARBA00023180"/>
    </source>
</evidence>
<evidence type="ECO:0000256" key="8">
    <source>
        <dbReference type="ARBA" id="ARBA00022723"/>
    </source>
</evidence>
<feature type="binding site" evidence="17">
    <location>
        <position position="69"/>
    </location>
    <ligand>
        <name>Ca(2+)</name>
        <dbReference type="ChEBI" id="CHEBI:29108"/>
        <label>1</label>
    </ligand>
</feature>
<evidence type="ECO:0000256" key="4">
    <source>
        <dbReference type="ARBA" id="ARBA00006873"/>
    </source>
</evidence>
<feature type="binding site" evidence="16">
    <location>
        <position position="165"/>
    </location>
    <ligand>
        <name>substrate</name>
    </ligand>
</feature>
<keyword evidence="10 17" id="KW-0106">Calcium</keyword>
<feature type="binding site" evidence="17">
    <location>
        <position position="240"/>
    </location>
    <ligand>
        <name>Ca(2+)</name>
        <dbReference type="ChEBI" id="CHEBI:29108"/>
        <label>2</label>
    </ligand>
</feature>
<comment type="catalytic activity">
    <reaction evidence="1 20">
        <text>2 a phenolic donor + H2O2 = 2 a phenolic radical donor + 2 H2O</text>
        <dbReference type="Rhea" id="RHEA:56136"/>
        <dbReference type="ChEBI" id="CHEBI:15377"/>
        <dbReference type="ChEBI" id="CHEBI:16240"/>
        <dbReference type="ChEBI" id="CHEBI:139520"/>
        <dbReference type="ChEBI" id="CHEBI:139521"/>
        <dbReference type="EC" id="1.11.1.7"/>
    </reaction>
</comment>
<comment type="cofactor">
    <cofactor evidence="17 20">
        <name>heme b</name>
        <dbReference type="ChEBI" id="CHEBI:60344"/>
    </cofactor>
    <text evidence="17 20">Binds 1 heme b (iron(II)-protoporphyrin IX) group per subunit.</text>
</comment>
<keyword evidence="20" id="KW-0376">Hydrogen peroxide</keyword>
<evidence type="ECO:0000256" key="18">
    <source>
        <dbReference type="PIRSR" id="PIRSR600823-4"/>
    </source>
</evidence>
<keyword evidence="13 19" id="KW-1015">Disulfide bond</keyword>
<feature type="chain" id="PRO_5041777234" description="Peroxidase" evidence="20">
    <location>
        <begin position="24"/>
        <end position="321"/>
    </location>
</feature>
<dbReference type="InterPro" id="IPR010255">
    <property type="entry name" value="Haem_peroxidase_sf"/>
</dbReference>
<dbReference type="PROSITE" id="PS00436">
    <property type="entry name" value="PEROXIDASE_2"/>
    <property type="match status" value="1"/>
</dbReference>
<evidence type="ECO:0000256" key="5">
    <source>
        <dbReference type="ARBA" id="ARBA00012313"/>
    </source>
</evidence>
<dbReference type="InterPro" id="IPR033905">
    <property type="entry name" value="Secretory_peroxidase"/>
</dbReference>
<feature type="site" description="Transition state stabilizer" evidence="18">
    <location>
        <position position="64"/>
    </location>
</feature>
<keyword evidence="8 17" id="KW-0479">Metal-binding</keyword>
<keyword evidence="12 17" id="KW-0408">Iron</keyword>
<feature type="binding site" evidence="17">
    <location>
        <position position="243"/>
    </location>
    <ligand>
        <name>Ca(2+)</name>
        <dbReference type="ChEBI" id="CHEBI:29108"/>
        <label>2</label>
    </ligand>
</feature>
<evidence type="ECO:0000313" key="23">
    <source>
        <dbReference type="Proteomes" id="UP001279734"/>
    </source>
</evidence>
<dbReference type="EMBL" id="BSYO01000007">
    <property type="protein sequence ID" value="GMH07297.1"/>
    <property type="molecule type" value="Genomic_DNA"/>
</dbReference>
<dbReference type="InterPro" id="IPR019793">
    <property type="entry name" value="Peroxidases_heam-ligand_BS"/>
</dbReference>
<dbReference type="GO" id="GO:0140825">
    <property type="term" value="F:lactoperoxidase activity"/>
    <property type="evidence" value="ECO:0007669"/>
    <property type="project" value="UniProtKB-EC"/>
</dbReference>
<dbReference type="Proteomes" id="UP001279734">
    <property type="component" value="Unassembled WGS sequence"/>
</dbReference>
<dbReference type="GO" id="GO:0006979">
    <property type="term" value="P:response to oxidative stress"/>
    <property type="evidence" value="ECO:0007669"/>
    <property type="project" value="UniProtKB-UniRule"/>
</dbReference>
<dbReference type="PANTHER" id="PTHR31388">
    <property type="entry name" value="PEROXIDASE 72-RELATED"/>
    <property type="match status" value="1"/>
</dbReference>
<protein>
    <recommendedName>
        <fullName evidence="5 20">Peroxidase</fullName>
        <ecNumber evidence="5 20">1.11.1.7</ecNumber>
    </recommendedName>
</protein>
<evidence type="ECO:0000256" key="20">
    <source>
        <dbReference type="RuleBase" id="RU362060"/>
    </source>
</evidence>
<feature type="binding site" evidence="17">
    <location>
        <position position="76"/>
    </location>
    <ligand>
        <name>Ca(2+)</name>
        <dbReference type="ChEBI" id="CHEBI:29108"/>
        <label>1</label>
    </ligand>
</feature>
<comment type="function">
    <text evidence="2">Removal of H(2)O(2), oxidation of toxic reductants, biosynthesis and degradation of lignin, suberization, auxin catabolism, response to environmental stresses such as wounding, pathogen attack and oxidative stress. These functions might be dependent on each isozyme/isoform in each plant tissue.</text>
</comment>
<feature type="disulfide bond" evidence="19">
    <location>
        <begin position="202"/>
        <end position="227"/>
    </location>
</feature>
<feature type="binding site" evidence="17">
    <location>
        <position position="196"/>
    </location>
    <ligand>
        <name>Ca(2+)</name>
        <dbReference type="ChEBI" id="CHEBI:29108"/>
        <label>2</label>
    </ligand>
</feature>
<dbReference type="InterPro" id="IPR002016">
    <property type="entry name" value="Haem_peroxidase"/>
</dbReference>
<evidence type="ECO:0000256" key="12">
    <source>
        <dbReference type="ARBA" id="ARBA00023004"/>
    </source>
</evidence>
<name>A0AAD3SA86_NEPGR</name>
<dbReference type="GO" id="GO:0042744">
    <property type="term" value="P:hydrogen peroxide catabolic process"/>
    <property type="evidence" value="ECO:0007669"/>
    <property type="project" value="UniProtKB-KW"/>
</dbReference>
<evidence type="ECO:0000256" key="2">
    <source>
        <dbReference type="ARBA" id="ARBA00002322"/>
    </source>
</evidence>
<keyword evidence="9 20" id="KW-0732">Signal</keyword>
<proteinExistence type="inferred from homology"/>
<evidence type="ECO:0000256" key="19">
    <source>
        <dbReference type="PIRSR" id="PIRSR600823-5"/>
    </source>
</evidence>
<dbReference type="Pfam" id="PF00141">
    <property type="entry name" value="peroxidase"/>
    <property type="match status" value="1"/>
</dbReference>
<evidence type="ECO:0000256" key="9">
    <source>
        <dbReference type="ARBA" id="ARBA00022729"/>
    </source>
</evidence>
<dbReference type="InterPro" id="IPR019794">
    <property type="entry name" value="Peroxidases_AS"/>
</dbReference>
<evidence type="ECO:0000259" key="21">
    <source>
        <dbReference type="PROSITE" id="PS50873"/>
    </source>
</evidence>
<comment type="cofactor">
    <cofactor evidence="17 20">
        <name>Ca(2+)</name>
        <dbReference type="ChEBI" id="CHEBI:29108"/>
    </cofactor>
    <text evidence="17 20">Binds 2 calcium ions per subunit.</text>
</comment>
<feature type="disulfide bond" evidence="19">
    <location>
        <begin position="70"/>
        <end position="75"/>
    </location>
</feature>
<keyword evidence="14" id="KW-0325">Glycoprotein</keyword>
<comment type="similarity">
    <text evidence="4">Belongs to the peroxidase family. Ascorbate peroxidase subfamily.</text>
</comment>
<dbReference type="GO" id="GO:0046872">
    <property type="term" value="F:metal ion binding"/>
    <property type="evidence" value="ECO:0007669"/>
    <property type="project" value="UniProtKB-UniRule"/>
</dbReference>
<evidence type="ECO:0000256" key="16">
    <source>
        <dbReference type="PIRSR" id="PIRSR600823-2"/>
    </source>
</evidence>
<dbReference type="PRINTS" id="PR00461">
    <property type="entry name" value="PLPEROXIDASE"/>
</dbReference>